<dbReference type="InterPro" id="IPR029052">
    <property type="entry name" value="Metallo-depent_PP-like"/>
</dbReference>
<dbReference type="SUPFAM" id="SSF48452">
    <property type="entry name" value="TPR-like"/>
    <property type="match status" value="1"/>
</dbReference>
<dbReference type="Gene3D" id="3.40.50.300">
    <property type="entry name" value="P-loop containing nucleotide triphosphate hydrolases"/>
    <property type="match status" value="1"/>
</dbReference>
<dbReference type="PANTHER" id="PTHR31302:SF0">
    <property type="entry name" value="TRANSMEMBRANE PROTEIN WITH METALLOPHOSPHOESTERASE DOMAIN"/>
    <property type="match status" value="1"/>
</dbReference>
<dbReference type="RefSeq" id="WP_212686967.1">
    <property type="nucleotide sequence ID" value="NZ_JAGSPN010000003.1"/>
</dbReference>
<sequence>MPTILHLSDLHFGFDANPTQKAQRTLCLDGLLTCLKDPRCWKPDYILISGDLGMRGTASDYDLAGEWLKKLLAVCDLTTDKMQICAGNHDSDRNTAKRFAYPSSNEAANDALSPPIADIPNLKSFTNFIKFCTDFDLPPLMLGAEQNRLAGIYEWADLRVLVMNSAWYAQGDKDKDNLWLGLPQLQVLAAENGLADCKDGVKLTVGMLHHPFDWLHEEETNARGRVDIDDFVASRCHVVLTGHTHGKVKKPSKVCDKAWHFQGGATFEDGGHTNSFSLIRIDGVQVQRQPWEFDPGSTDEPWRLSTVKSYQLDPAPLGAGIAPMLSPTSAPQPPLVHEDLSHIMQYLLPDLLGREPELARLDALFEDPNAKKIATIIALGGEGKTSLMTNWVYTRKNAGWPGLQKVFAWSFYSQGSSDQSQASSDLFLRAALKFFGEADFADSQASLYEKGQKLADCCKKTKSLLLLDGLEPLQMPPSSPERGRIKDPGIEALLRHWDGPSLCVITSRYALDDRFTAHVEKIYLPALPLSAAVALLRSLEIKGPPHELEAAANEMRCHALALRILGLYLKEAHGGDIAKRDLVDWQIADEEEGHGHAFRAIRAYAQWLNQDEKYGKQALAILYILSLFDKPASRGSIECLLRGEPIEGVTDALFSTTQKGRKKVHTPLPPNILQTLLSRLEQAKLISQSKDTQNEWHSLDAHPLLREYFARELQNYCPHGWREAHKRVFNYLCKNTPEKTQPTLEDLLPLYQAMMHGCAAGEFAKALDDVYRKRIKRGNENYSIKKLGVYAHDLAAIAHFFEPGWRALQEEAVKQIPDGKQAWLFAAIAFRLHALGRLPESLSLMEAELAMRVPQENWKNAAITASNLSQTRALLGHLPAALTIAQQALDYAEQSQDAIQKIVRRCNLAWHRFLSGDSASAVRLMQEAECLQAENQPKYPLLYSLRGFQYCEILLAQQSSAAEVVKRAQQTLAVAESQNWLLDQGLDHHTLAKCQLLLARAAQPDPAACLNAALAHNQTALRLIRQGGPADHIILALLTHARIRCALQAPAAALVALNEAYAIAHRCGMRLYETDALLTRLELFGATQPYPWPDSSPAQDHQRAGALIQECGYRLRQAEWENLRSSN</sequence>
<proteinExistence type="predicted"/>
<gene>
    <name evidence="2" type="ORF">KDM89_05640</name>
</gene>
<dbReference type="Gene3D" id="3.60.21.10">
    <property type="match status" value="1"/>
</dbReference>
<dbReference type="GO" id="GO:0016787">
    <property type="term" value="F:hydrolase activity"/>
    <property type="evidence" value="ECO:0007669"/>
    <property type="project" value="InterPro"/>
</dbReference>
<evidence type="ECO:0000259" key="1">
    <source>
        <dbReference type="Pfam" id="PF00149"/>
    </source>
</evidence>
<protein>
    <submittedName>
        <fullName evidence="2">Metallophosphoesterase</fullName>
    </submittedName>
</protein>
<organism evidence="2 3">
    <name type="scientific">Undibacterium luofuense</name>
    <dbReference type="NCBI Taxonomy" id="2828733"/>
    <lineage>
        <taxon>Bacteria</taxon>
        <taxon>Pseudomonadati</taxon>
        <taxon>Pseudomonadota</taxon>
        <taxon>Betaproteobacteria</taxon>
        <taxon>Burkholderiales</taxon>
        <taxon>Oxalobacteraceae</taxon>
        <taxon>Undibacterium</taxon>
    </lineage>
</organism>
<comment type="caution">
    <text evidence="2">The sequence shown here is derived from an EMBL/GenBank/DDBJ whole genome shotgun (WGS) entry which is preliminary data.</text>
</comment>
<accession>A0A941DMT7</accession>
<dbReference type="InterPro" id="IPR004843">
    <property type="entry name" value="Calcineurin-like_PHP"/>
</dbReference>
<evidence type="ECO:0000313" key="2">
    <source>
        <dbReference type="EMBL" id="MBR7781611.1"/>
    </source>
</evidence>
<dbReference type="InterPro" id="IPR051158">
    <property type="entry name" value="Metallophosphoesterase_sf"/>
</dbReference>
<dbReference type="EMBL" id="JAGSPN010000003">
    <property type="protein sequence ID" value="MBR7781611.1"/>
    <property type="molecule type" value="Genomic_DNA"/>
</dbReference>
<dbReference type="InterPro" id="IPR011990">
    <property type="entry name" value="TPR-like_helical_dom_sf"/>
</dbReference>
<evidence type="ECO:0000313" key="3">
    <source>
        <dbReference type="Proteomes" id="UP000680067"/>
    </source>
</evidence>
<dbReference type="AlphaFoldDB" id="A0A941DMT7"/>
<keyword evidence="3" id="KW-1185">Reference proteome</keyword>
<name>A0A941DMT7_9BURK</name>
<dbReference type="Pfam" id="PF00149">
    <property type="entry name" value="Metallophos"/>
    <property type="match status" value="1"/>
</dbReference>
<dbReference type="SUPFAM" id="SSF56300">
    <property type="entry name" value="Metallo-dependent phosphatases"/>
    <property type="match status" value="1"/>
</dbReference>
<dbReference type="Gene3D" id="1.25.40.10">
    <property type="entry name" value="Tetratricopeptide repeat domain"/>
    <property type="match status" value="1"/>
</dbReference>
<feature type="domain" description="Calcineurin-like phosphoesterase" evidence="1">
    <location>
        <begin position="3"/>
        <end position="246"/>
    </location>
</feature>
<dbReference type="InterPro" id="IPR027417">
    <property type="entry name" value="P-loop_NTPase"/>
</dbReference>
<dbReference type="PANTHER" id="PTHR31302">
    <property type="entry name" value="TRANSMEMBRANE PROTEIN WITH METALLOPHOSPHOESTERASE DOMAIN-RELATED"/>
    <property type="match status" value="1"/>
</dbReference>
<dbReference type="Proteomes" id="UP000680067">
    <property type="component" value="Unassembled WGS sequence"/>
</dbReference>
<reference evidence="2" key="1">
    <citation type="submission" date="2021-04" db="EMBL/GenBank/DDBJ databases">
        <title>novel species isolated from subtropical streams in China.</title>
        <authorList>
            <person name="Lu H."/>
        </authorList>
    </citation>
    <scope>NUCLEOTIDE SEQUENCE</scope>
    <source>
        <strain evidence="2">LFS511W</strain>
    </source>
</reference>